<feature type="compositionally biased region" description="Basic and acidic residues" evidence="1">
    <location>
        <begin position="17"/>
        <end position="26"/>
    </location>
</feature>
<evidence type="ECO:0008006" key="4">
    <source>
        <dbReference type="Google" id="ProtNLM"/>
    </source>
</evidence>
<dbReference type="AlphaFoldDB" id="A0A0D7A9T3"/>
<dbReference type="EMBL" id="KN882010">
    <property type="protein sequence ID" value="KIY47159.1"/>
    <property type="molecule type" value="Genomic_DNA"/>
</dbReference>
<dbReference type="Proteomes" id="UP000054144">
    <property type="component" value="Unassembled WGS sequence"/>
</dbReference>
<keyword evidence="3" id="KW-1185">Reference proteome</keyword>
<evidence type="ECO:0000313" key="2">
    <source>
        <dbReference type="EMBL" id="KIY47159.1"/>
    </source>
</evidence>
<reference evidence="2 3" key="1">
    <citation type="journal article" date="2015" name="Fungal Genet. Biol.">
        <title>Evolution of novel wood decay mechanisms in Agaricales revealed by the genome sequences of Fistulina hepatica and Cylindrobasidium torrendii.</title>
        <authorList>
            <person name="Floudas D."/>
            <person name="Held B.W."/>
            <person name="Riley R."/>
            <person name="Nagy L.G."/>
            <person name="Koehler G."/>
            <person name="Ransdell A.S."/>
            <person name="Younus H."/>
            <person name="Chow J."/>
            <person name="Chiniquy J."/>
            <person name="Lipzen A."/>
            <person name="Tritt A."/>
            <person name="Sun H."/>
            <person name="Haridas S."/>
            <person name="LaButti K."/>
            <person name="Ohm R.A."/>
            <person name="Kues U."/>
            <person name="Blanchette R.A."/>
            <person name="Grigoriev I.V."/>
            <person name="Minto R.E."/>
            <person name="Hibbett D.S."/>
        </authorList>
    </citation>
    <scope>NUCLEOTIDE SEQUENCE [LARGE SCALE GENOMIC DNA]</scope>
    <source>
        <strain evidence="2 3">ATCC 64428</strain>
    </source>
</reference>
<gene>
    <name evidence="2" type="ORF">FISHEDRAFT_74953</name>
</gene>
<organism evidence="2 3">
    <name type="scientific">Fistulina hepatica ATCC 64428</name>
    <dbReference type="NCBI Taxonomy" id="1128425"/>
    <lineage>
        <taxon>Eukaryota</taxon>
        <taxon>Fungi</taxon>
        <taxon>Dikarya</taxon>
        <taxon>Basidiomycota</taxon>
        <taxon>Agaricomycotina</taxon>
        <taxon>Agaricomycetes</taxon>
        <taxon>Agaricomycetidae</taxon>
        <taxon>Agaricales</taxon>
        <taxon>Fistulinaceae</taxon>
        <taxon>Fistulina</taxon>
    </lineage>
</organism>
<dbReference type="Gene3D" id="1.20.1280.50">
    <property type="match status" value="1"/>
</dbReference>
<feature type="region of interest" description="Disordered" evidence="1">
    <location>
        <begin position="1"/>
        <end position="32"/>
    </location>
</feature>
<name>A0A0D7A9T3_9AGAR</name>
<evidence type="ECO:0000313" key="3">
    <source>
        <dbReference type="Proteomes" id="UP000054144"/>
    </source>
</evidence>
<dbReference type="OrthoDB" id="2847640at2759"/>
<proteinExistence type="predicted"/>
<evidence type="ECO:0000256" key="1">
    <source>
        <dbReference type="SAM" id="MobiDB-lite"/>
    </source>
</evidence>
<protein>
    <recommendedName>
        <fullName evidence="4">F-box domain-containing protein</fullName>
    </recommendedName>
</protein>
<accession>A0A0D7A9T3</accession>
<sequence length="502" mass="56504">MSSSTALCRKSVRKKYGKEDESKQDHPNGPLLYPQNDKLPPEVLEQIFMFGLKANANFMDLRAVPLQVSHVCRSWYVDNLKTRLTMVSLSCRVLRRYATLYTPSLWSKIGCKKHYKCRSTESVIVWLNRAGHHPLTVDVYYRNPKSSSKLLRVPASRSTQWSEFSLGAARDAWEDDVGQIEGRLPRLTRLFMKGPLSATTLFATAPCLTHVHIAMWRNPHVEFHLPWSQLVYYHGPAYATYSGTNIVLPLLVNVRTCKLTALSDFQPDELDHGSTTTLPHLVTLHLHIALPSYTLEGIVAPKLEHLCLSLIHIPPSTESVALADFLRHSSCSLRILHVNAVYLKDLNSITALFSECTGVEELGLRCLSDSHDAMLAVLRVLDPGRSANDATDFLPRLLRLHCTIPGFHFELTLAELRDLASLIRARAHVSGRHLPLEKANIIGGTIKDPVQAFGDLWNAVVNVKAVMVTWDGPWYIPFDELESLPLQEFDYHPTSDSELSSY</sequence>